<organism evidence="14 16">
    <name type="scientific">Pseudomonas savastanoi</name>
    <name type="common">Pseudomonas syringae pv. savastanoi</name>
    <dbReference type="NCBI Taxonomy" id="29438"/>
    <lineage>
        <taxon>Bacteria</taxon>
        <taxon>Pseudomonadati</taxon>
        <taxon>Pseudomonadota</taxon>
        <taxon>Gammaproteobacteria</taxon>
        <taxon>Pseudomonadales</taxon>
        <taxon>Pseudomonadaceae</taxon>
        <taxon>Pseudomonas</taxon>
    </lineage>
</organism>
<sequence length="513" mass="57272">MNRSRVDSMTDRVLIDELQTLVDPGKVLTDAGSLETYGKDWTKQFTPAPLAIVFPKTTEQVQAIVRWANERLVALVPSGGRTGLSAAAVAANGEVVVSFDYMNQVLDLNLTDRTAVCQPGVITRQLQALAEESGLYYPVDFASSGSSQIGGNIGTNAGGIKVIRYGMTRNWVAGLKVVTGKGDLLELNKDLIKNATGYDLRQLFIGAEGTLGFVVEATMRLDRAPKNLTAMVLGTSDFNSIMPVLHAFHGKLDLTAFEFFSDKSFARVMARGDVPSPFDTPCPFYVLLEFEATTDDLADQALATFEHCVEQGWVLDGVMSQSEQQLRNLWKLREYISETISHFTPYKNDISVTVSKVPEFLAEIDAIVAEHYPDFEVLWYGHIGDGNLHLNILKPEGLDKDEFFVKCARVNKWVFETVEKYNGSISAEHGVGMTKRDYLTYSRSPVEIEYMKALKAVFNPNGIMNPGKNLRRLIRRNHLIRRNNKQATSYSLRRRHELPAQICRWHQHSLPAG</sequence>
<dbReference type="InterPro" id="IPR016166">
    <property type="entry name" value="FAD-bd_PCMH"/>
</dbReference>
<comment type="catalytic activity">
    <reaction evidence="10">
        <text>(R)-2-hydroxyglutarate + A = 2-oxoglutarate + AH2</text>
        <dbReference type="Rhea" id="RHEA:38295"/>
        <dbReference type="ChEBI" id="CHEBI:13193"/>
        <dbReference type="ChEBI" id="CHEBI:15801"/>
        <dbReference type="ChEBI" id="CHEBI:16810"/>
        <dbReference type="ChEBI" id="CHEBI:17499"/>
        <dbReference type="EC" id="1.1.99.39"/>
    </reaction>
    <physiologicalReaction direction="left-to-right" evidence="10">
        <dbReference type="Rhea" id="RHEA:38296"/>
    </physiologicalReaction>
</comment>
<keyword evidence="7" id="KW-0862">Zinc</keyword>
<keyword evidence="4" id="KW-0285">Flavoprotein</keyword>
<dbReference type="Gene3D" id="3.30.43.10">
    <property type="entry name" value="Uridine Diphospho-n-acetylenolpyruvylglucosamine Reductase, domain 2"/>
    <property type="match status" value="1"/>
</dbReference>
<evidence type="ECO:0000313" key="13">
    <source>
        <dbReference type="EMBL" id="RMS17669.1"/>
    </source>
</evidence>
<evidence type="ECO:0000256" key="5">
    <source>
        <dbReference type="ARBA" id="ARBA00022723"/>
    </source>
</evidence>
<evidence type="ECO:0000256" key="10">
    <source>
        <dbReference type="ARBA" id="ARBA00051291"/>
    </source>
</evidence>
<dbReference type="GO" id="GO:0046872">
    <property type="term" value="F:metal ion binding"/>
    <property type="evidence" value="ECO:0007669"/>
    <property type="project" value="UniProtKB-KW"/>
</dbReference>
<evidence type="ECO:0000256" key="4">
    <source>
        <dbReference type="ARBA" id="ARBA00022630"/>
    </source>
</evidence>
<dbReference type="PROSITE" id="PS51387">
    <property type="entry name" value="FAD_PCMH"/>
    <property type="match status" value="1"/>
</dbReference>
<dbReference type="InterPro" id="IPR036318">
    <property type="entry name" value="FAD-bd_PCMH-like_sf"/>
</dbReference>
<dbReference type="Gene3D" id="3.30.70.2740">
    <property type="match status" value="1"/>
</dbReference>
<evidence type="ECO:0000256" key="11">
    <source>
        <dbReference type="ARBA" id="ARBA00067680"/>
    </source>
</evidence>
<dbReference type="EMBL" id="RBTE01000163">
    <property type="protein sequence ID" value="RMT31201.1"/>
    <property type="molecule type" value="Genomic_DNA"/>
</dbReference>
<comment type="caution">
    <text evidence="14">The sequence shown here is derived from an EMBL/GenBank/DDBJ whole genome shotgun (WGS) entry which is preliminary data.</text>
</comment>
<dbReference type="FunFam" id="1.10.45.10:FF:000001">
    <property type="entry name" value="D-lactate dehydrogenase mitochondrial"/>
    <property type="match status" value="1"/>
</dbReference>
<dbReference type="EMBL" id="RBSL01000574">
    <property type="protein sequence ID" value="RMS17669.1"/>
    <property type="molecule type" value="Genomic_DNA"/>
</dbReference>
<dbReference type="Gene3D" id="1.10.45.10">
    <property type="entry name" value="Vanillyl-alcohol Oxidase, Chain A, domain 4"/>
    <property type="match status" value="1"/>
</dbReference>
<dbReference type="InterPro" id="IPR004113">
    <property type="entry name" value="FAD-bd_oxidored_4_C"/>
</dbReference>
<dbReference type="Pfam" id="PF02913">
    <property type="entry name" value="FAD-oxidase_C"/>
    <property type="match status" value="1"/>
</dbReference>
<evidence type="ECO:0000313" key="16">
    <source>
        <dbReference type="Proteomes" id="UP000278180"/>
    </source>
</evidence>
<dbReference type="InterPro" id="IPR051264">
    <property type="entry name" value="FAD-oxidored/transferase_4"/>
</dbReference>
<dbReference type="EC" id="1.1.99.39" evidence="9"/>
<dbReference type="InterPro" id="IPR016169">
    <property type="entry name" value="FAD-bd_PCMH_sub2"/>
</dbReference>
<comment type="cofactor">
    <cofactor evidence="1">
        <name>FAD</name>
        <dbReference type="ChEBI" id="CHEBI:57692"/>
    </cofactor>
</comment>
<dbReference type="Gene3D" id="3.30.465.10">
    <property type="match status" value="1"/>
</dbReference>
<evidence type="ECO:0000256" key="7">
    <source>
        <dbReference type="ARBA" id="ARBA00022833"/>
    </source>
</evidence>
<evidence type="ECO:0000256" key="8">
    <source>
        <dbReference type="ARBA" id="ARBA00023002"/>
    </source>
</evidence>
<dbReference type="GO" id="GO:0051990">
    <property type="term" value="F:(R)-2-hydroxyglutarate dehydrogenase activity"/>
    <property type="evidence" value="ECO:0007669"/>
    <property type="project" value="UniProtKB-EC"/>
</dbReference>
<name>A0A3M5K6F9_PSESS</name>
<evidence type="ECO:0000256" key="1">
    <source>
        <dbReference type="ARBA" id="ARBA00001974"/>
    </source>
</evidence>
<dbReference type="AlphaFoldDB" id="A0A3M5K6F9"/>
<evidence type="ECO:0000256" key="3">
    <source>
        <dbReference type="ARBA" id="ARBA00011738"/>
    </source>
</evidence>
<dbReference type="FunFam" id="3.30.465.10:FF:000025">
    <property type="entry name" value="FAD-binding oxidoreductase"/>
    <property type="match status" value="1"/>
</dbReference>
<evidence type="ECO:0000256" key="6">
    <source>
        <dbReference type="ARBA" id="ARBA00022827"/>
    </source>
</evidence>
<dbReference type="InterPro" id="IPR016167">
    <property type="entry name" value="FAD-bd_PCMH_sub1"/>
</dbReference>
<evidence type="ECO:0000313" key="15">
    <source>
        <dbReference type="Proteomes" id="UP000269801"/>
    </source>
</evidence>
<dbReference type="Proteomes" id="UP000278180">
    <property type="component" value="Unassembled WGS sequence"/>
</dbReference>
<dbReference type="SUPFAM" id="SSF55103">
    <property type="entry name" value="FAD-linked oxidases, C-terminal domain"/>
    <property type="match status" value="1"/>
</dbReference>
<feature type="domain" description="FAD-binding PCMH-type" evidence="12">
    <location>
        <begin position="45"/>
        <end position="224"/>
    </location>
</feature>
<accession>A0A3M5K6F9</accession>
<dbReference type="InterPro" id="IPR016164">
    <property type="entry name" value="FAD-linked_Oxase-like_C"/>
</dbReference>
<dbReference type="InterPro" id="IPR016171">
    <property type="entry name" value="Vanillyl_alc_oxidase_C-sub2"/>
</dbReference>
<reference evidence="15 16" key="1">
    <citation type="submission" date="2018-08" db="EMBL/GenBank/DDBJ databases">
        <title>Recombination of ecologically and evolutionarily significant loci maintains genetic cohesion in the Pseudomonas syringae species complex.</title>
        <authorList>
            <person name="Dillon M."/>
            <person name="Thakur S."/>
            <person name="Almeida R.N.D."/>
            <person name="Weir B.S."/>
            <person name="Guttman D.S."/>
        </authorList>
    </citation>
    <scope>NUCLEOTIDE SEQUENCE [LARGE SCALE GENOMIC DNA]</scope>
    <source>
        <strain evidence="14 16">ICMP 13684</strain>
        <strain evidence="13 15">ICMP 13685</strain>
    </source>
</reference>
<keyword evidence="8" id="KW-0560">Oxidoreductase</keyword>
<dbReference type="PANTHER" id="PTHR43716:SF1">
    <property type="entry name" value="D-2-HYDROXYGLUTARATE DEHYDROGENASE, MITOCHONDRIAL"/>
    <property type="match status" value="1"/>
</dbReference>
<proteinExistence type="inferred from homology"/>
<dbReference type="GO" id="GO:0071949">
    <property type="term" value="F:FAD binding"/>
    <property type="evidence" value="ECO:0007669"/>
    <property type="project" value="InterPro"/>
</dbReference>
<comment type="similarity">
    <text evidence="2">Belongs to the FAD-binding oxidoreductase/transferase type 4 family.</text>
</comment>
<dbReference type="SUPFAM" id="SSF56176">
    <property type="entry name" value="FAD-binding/transporter-associated domain-like"/>
    <property type="match status" value="1"/>
</dbReference>
<dbReference type="PANTHER" id="PTHR43716">
    <property type="entry name" value="D-2-HYDROXYGLUTARATE DEHYDROGENASE, MITOCHONDRIAL"/>
    <property type="match status" value="1"/>
</dbReference>
<evidence type="ECO:0000256" key="9">
    <source>
        <dbReference type="ARBA" id="ARBA00039003"/>
    </source>
</evidence>
<dbReference type="InterPro" id="IPR006094">
    <property type="entry name" value="Oxid_FAD_bind_N"/>
</dbReference>
<dbReference type="Pfam" id="PF01565">
    <property type="entry name" value="FAD_binding_4"/>
    <property type="match status" value="1"/>
</dbReference>
<dbReference type="GO" id="GO:0022904">
    <property type="term" value="P:respiratory electron transport chain"/>
    <property type="evidence" value="ECO:0007669"/>
    <property type="project" value="TreeGrafter"/>
</dbReference>
<dbReference type="FunFam" id="3.30.70.2740:FF:000005">
    <property type="entry name" value="FAD-binding oxidoreductase"/>
    <property type="match status" value="1"/>
</dbReference>
<dbReference type="Gene3D" id="3.30.70.2190">
    <property type="match status" value="1"/>
</dbReference>
<keyword evidence="5" id="KW-0479">Metal-binding</keyword>
<evidence type="ECO:0000313" key="14">
    <source>
        <dbReference type="EMBL" id="RMT31201.1"/>
    </source>
</evidence>
<protein>
    <recommendedName>
        <fullName evidence="11">D-2-hydroxyglutarate dehydrogenase</fullName>
        <ecNumber evidence="9">1.1.99.39</ecNumber>
    </recommendedName>
</protein>
<keyword evidence="6" id="KW-0274">FAD</keyword>
<evidence type="ECO:0000256" key="2">
    <source>
        <dbReference type="ARBA" id="ARBA00008000"/>
    </source>
</evidence>
<gene>
    <name evidence="14" type="ORF">ALP51_100583</name>
    <name evidence="13" type="ORF">ALP70_01378</name>
</gene>
<comment type="subunit">
    <text evidence="3">Homodimer.</text>
</comment>
<evidence type="ECO:0000259" key="12">
    <source>
        <dbReference type="PROSITE" id="PS51387"/>
    </source>
</evidence>
<dbReference type="Proteomes" id="UP000269801">
    <property type="component" value="Unassembled WGS sequence"/>
</dbReference>